<gene>
    <name evidence="1" type="ORF">KSX_62760</name>
</gene>
<evidence type="ECO:0000313" key="1">
    <source>
        <dbReference type="EMBL" id="GHO48113.1"/>
    </source>
</evidence>
<dbReference type="Proteomes" id="UP000612362">
    <property type="component" value="Unassembled WGS sequence"/>
</dbReference>
<organism evidence="1 2">
    <name type="scientific">Ktedonospora formicarum</name>
    <dbReference type="NCBI Taxonomy" id="2778364"/>
    <lineage>
        <taxon>Bacteria</taxon>
        <taxon>Bacillati</taxon>
        <taxon>Chloroflexota</taxon>
        <taxon>Ktedonobacteria</taxon>
        <taxon>Ktedonobacterales</taxon>
        <taxon>Ktedonobacteraceae</taxon>
        <taxon>Ktedonospora</taxon>
    </lineage>
</organism>
<keyword evidence="2" id="KW-1185">Reference proteome</keyword>
<dbReference type="EMBL" id="BNJF01000003">
    <property type="protein sequence ID" value="GHO48113.1"/>
    <property type="molecule type" value="Genomic_DNA"/>
</dbReference>
<sequence length="156" mass="16425">MLRQRRTWHAALVALILSLALLLNTSIITQASTHLPTASCRVTPNKPVLMQGQLVGIGSMKCDGPVSDLQVTSRIEVNVGGSWYKVSESSTSGPSNAQGLNAIASVACTQGQTMTFRGVASGNYQEKNDYRQVPASASSEVVIKCPASGQSSESTL</sequence>
<proteinExistence type="predicted"/>
<name>A0A8J3I6P9_9CHLR</name>
<dbReference type="RefSeq" id="WP_220197323.1">
    <property type="nucleotide sequence ID" value="NZ_BNJF01000003.1"/>
</dbReference>
<protein>
    <submittedName>
        <fullName evidence="1">Uncharacterized protein</fullName>
    </submittedName>
</protein>
<comment type="caution">
    <text evidence="1">The sequence shown here is derived from an EMBL/GenBank/DDBJ whole genome shotgun (WGS) entry which is preliminary data.</text>
</comment>
<accession>A0A8J3I6P9</accession>
<evidence type="ECO:0000313" key="2">
    <source>
        <dbReference type="Proteomes" id="UP000612362"/>
    </source>
</evidence>
<dbReference type="AlphaFoldDB" id="A0A8J3I6P9"/>
<reference evidence="1" key="1">
    <citation type="submission" date="2020-10" db="EMBL/GenBank/DDBJ databases">
        <title>Taxonomic study of unclassified bacteria belonging to the class Ktedonobacteria.</title>
        <authorList>
            <person name="Yabe S."/>
            <person name="Wang C.M."/>
            <person name="Zheng Y."/>
            <person name="Sakai Y."/>
            <person name="Cavaletti L."/>
            <person name="Monciardini P."/>
            <person name="Donadio S."/>
        </authorList>
    </citation>
    <scope>NUCLEOTIDE SEQUENCE</scope>
    <source>
        <strain evidence="1">SOSP1-1</strain>
    </source>
</reference>